<keyword evidence="4" id="KW-1185">Reference proteome</keyword>
<dbReference type="InterPro" id="IPR036378">
    <property type="entry name" value="FAS1_dom_sf"/>
</dbReference>
<dbReference type="Proteomes" id="UP001285441">
    <property type="component" value="Unassembled WGS sequence"/>
</dbReference>
<reference evidence="3" key="2">
    <citation type="submission" date="2023-06" db="EMBL/GenBank/DDBJ databases">
        <authorList>
            <consortium name="Lawrence Berkeley National Laboratory"/>
            <person name="Haridas S."/>
            <person name="Hensen N."/>
            <person name="Bonometti L."/>
            <person name="Westerberg I."/>
            <person name="Brannstrom I.O."/>
            <person name="Guillou S."/>
            <person name="Cros-Aarteil S."/>
            <person name="Calhoun S."/>
            <person name="Kuo A."/>
            <person name="Mondo S."/>
            <person name="Pangilinan J."/>
            <person name="Riley R."/>
            <person name="LaButti K."/>
            <person name="Andreopoulos B."/>
            <person name="Lipzen A."/>
            <person name="Chen C."/>
            <person name="Yanf M."/>
            <person name="Daum C."/>
            <person name="Ng V."/>
            <person name="Clum A."/>
            <person name="Steindorff A."/>
            <person name="Ohm R."/>
            <person name="Martin F."/>
            <person name="Silar P."/>
            <person name="Natvig D."/>
            <person name="Lalanne C."/>
            <person name="Gautier V."/>
            <person name="Ament-velasquez S.L."/>
            <person name="Kruys A."/>
            <person name="Hutchinson M.I."/>
            <person name="Powell A.J."/>
            <person name="Barry K."/>
            <person name="Miller A.N."/>
            <person name="Grigoriev I.V."/>
            <person name="Debuchy R."/>
            <person name="Gladieux P."/>
            <person name="Thoren M.H."/>
            <person name="Johannesson H."/>
        </authorList>
    </citation>
    <scope>NUCLEOTIDE SEQUENCE</scope>
    <source>
        <strain evidence="3">CBS 232.78</strain>
    </source>
</reference>
<dbReference type="GO" id="GO:0016236">
    <property type="term" value="P:macroautophagy"/>
    <property type="evidence" value="ECO:0007669"/>
    <property type="project" value="TreeGrafter"/>
</dbReference>
<dbReference type="Pfam" id="PF02469">
    <property type="entry name" value="Fasciclin"/>
    <property type="match status" value="2"/>
</dbReference>
<proteinExistence type="predicted"/>
<feature type="domain" description="FAS1" evidence="2">
    <location>
        <begin position="169"/>
        <end position="302"/>
    </location>
</feature>
<evidence type="ECO:0000313" key="4">
    <source>
        <dbReference type="Proteomes" id="UP001285441"/>
    </source>
</evidence>
<feature type="domain" description="FAS1" evidence="2">
    <location>
        <begin position="19"/>
        <end position="167"/>
    </location>
</feature>
<comment type="caution">
    <text evidence="3">The sequence shown here is derived from an EMBL/GenBank/DDBJ whole genome shotgun (WGS) entry which is preliminary data.</text>
</comment>
<protein>
    <submittedName>
        <fullName evidence="3">FAS1 domain-containing protein</fullName>
    </submittedName>
</protein>
<accession>A0AAE0P4E3</accession>
<dbReference type="SMART" id="SM00554">
    <property type="entry name" value="FAS1"/>
    <property type="match status" value="2"/>
</dbReference>
<dbReference type="InterPro" id="IPR050904">
    <property type="entry name" value="Adhesion/Biosynth-related"/>
</dbReference>
<keyword evidence="1" id="KW-0732">Signal</keyword>
<dbReference type="AlphaFoldDB" id="A0AAE0P4E3"/>
<dbReference type="InterPro" id="IPR000782">
    <property type="entry name" value="FAS1_domain"/>
</dbReference>
<name>A0AAE0P4E3_9PEZI</name>
<sequence length="382" mass="39748">MYLSRLFLPLVFTVHVSSEALGSVLTASSASLSTLSSLLAGVPDVVQLLSTARNITILAPSNNAFTKLLARNPRAAELMQNPRLLTGVLQYHVLAGRVPASEFSTTPKFMPTMLTAPFANVTGGQRVELARVNETSMIFSGYKQSAMVTTADVEFDGGLIHIIDTVLTVPATPGSTAVNTGLTSLAGALQRVQLLDGLNLLTDATIFAPSNDAFEAIGSALNTLSLNDLSSILGYHVLATPGQVRFSTDLLVLDNPRNLTSIQGQNITIRRENGQLFVNSARVLIADILTTNGVVHVIDNVLNPLNASATPIPSATTQAPAFSGVSSVIDSPFTSGIVPTATFIPATVPLSNSAPGAGAPLASKAPYMAIMVAAVMALVASL</sequence>
<dbReference type="EMBL" id="JAULSW010000001">
    <property type="protein sequence ID" value="KAK3393119.1"/>
    <property type="molecule type" value="Genomic_DNA"/>
</dbReference>
<gene>
    <name evidence="3" type="ORF">B0H63DRAFT_10830</name>
</gene>
<evidence type="ECO:0000256" key="1">
    <source>
        <dbReference type="SAM" id="SignalP"/>
    </source>
</evidence>
<evidence type="ECO:0000313" key="3">
    <source>
        <dbReference type="EMBL" id="KAK3393119.1"/>
    </source>
</evidence>
<feature type="signal peptide" evidence="1">
    <location>
        <begin position="1"/>
        <end position="18"/>
    </location>
</feature>
<dbReference type="PROSITE" id="PS50213">
    <property type="entry name" value="FAS1"/>
    <property type="match status" value="2"/>
</dbReference>
<dbReference type="PANTHER" id="PTHR10900:SF77">
    <property type="entry name" value="FI19380P1"/>
    <property type="match status" value="1"/>
</dbReference>
<dbReference type="PANTHER" id="PTHR10900">
    <property type="entry name" value="PERIOSTIN-RELATED"/>
    <property type="match status" value="1"/>
</dbReference>
<dbReference type="Gene3D" id="2.30.180.10">
    <property type="entry name" value="FAS1 domain"/>
    <property type="match status" value="2"/>
</dbReference>
<dbReference type="SUPFAM" id="SSF82153">
    <property type="entry name" value="FAS1 domain"/>
    <property type="match status" value="2"/>
</dbReference>
<evidence type="ECO:0000259" key="2">
    <source>
        <dbReference type="PROSITE" id="PS50213"/>
    </source>
</evidence>
<reference evidence="3" key="1">
    <citation type="journal article" date="2023" name="Mol. Phylogenet. Evol.">
        <title>Genome-scale phylogeny and comparative genomics of the fungal order Sordariales.</title>
        <authorList>
            <person name="Hensen N."/>
            <person name="Bonometti L."/>
            <person name="Westerberg I."/>
            <person name="Brannstrom I.O."/>
            <person name="Guillou S."/>
            <person name="Cros-Aarteil S."/>
            <person name="Calhoun S."/>
            <person name="Haridas S."/>
            <person name="Kuo A."/>
            <person name="Mondo S."/>
            <person name="Pangilinan J."/>
            <person name="Riley R."/>
            <person name="LaButti K."/>
            <person name="Andreopoulos B."/>
            <person name="Lipzen A."/>
            <person name="Chen C."/>
            <person name="Yan M."/>
            <person name="Daum C."/>
            <person name="Ng V."/>
            <person name="Clum A."/>
            <person name="Steindorff A."/>
            <person name="Ohm R.A."/>
            <person name="Martin F."/>
            <person name="Silar P."/>
            <person name="Natvig D.O."/>
            <person name="Lalanne C."/>
            <person name="Gautier V."/>
            <person name="Ament-Velasquez S.L."/>
            <person name="Kruys A."/>
            <person name="Hutchinson M.I."/>
            <person name="Powell A.J."/>
            <person name="Barry K."/>
            <person name="Miller A.N."/>
            <person name="Grigoriev I.V."/>
            <person name="Debuchy R."/>
            <person name="Gladieux P."/>
            <person name="Hiltunen Thoren M."/>
            <person name="Johannesson H."/>
        </authorList>
    </citation>
    <scope>NUCLEOTIDE SEQUENCE</scope>
    <source>
        <strain evidence="3">CBS 232.78</strain>
    </source>
</reference>
<organism evidence="3 4">
    <name type="scientific">Podospora didyma</name>
    <dbReference type="NCBI Taxonomy" id="330526"/>
    <lineage>
        <taxon>Eukaryota</taxon>
        <taxon>Fungi</taxon>
        <taxon>Dikarya</taxon>
        <taxon>Ascomycota</taxon>
        <taxon>Pezizomycotina</taxon>
        <taxon>Sordariomycetes</taxon>
        <taxon>Sordariomycetidae</taxon>
        <taxon>Sordariales</taxon>
        <taxon>Podosporaceae</taxon>
        <taxon>Podospora</taxon>
    </lineage>
</organism>
<dbReference type="GO" id="GO:0000329">
    <property type="term" value="C:fungal-type vacuole membrane"/>
    <property type="evidence" value="ECO:0007669"/>
    <property type="project" value="TreeGrafter"/>
</dbReference>
<feature type="chain" id="PRO_5042084727" evidence="1">
    <location>
        <begin position="19"/>
        <end position="382"/>
    </location>
</feature>